<keyword evidence="3" id="KW-0732">Signal</keyword>
<dbReference type="SUPFAM" id="SSF48452">
    <property type="entry name" value="TPR-like"/>
    <property type="match status" value="1"/>
</dbReference>
<dbReference type="PANTHER" id="PTHR40940:SF2">
    <property type="entry name" value="BATD"/>
    <property type="match status" value="1"/>
</dbReference>
<keyword evidence="5" id="KW-1185">Reference proteome</keyword>
<feature type="region of interest" description="Disordered" evidence="1">
    <location>
        <begin position="419"/>
        <end position="440"/>
    </location>
</feature>
<dbReference type="InterPro" id="IPR019734">
    <property type="entry name" value="TPR_rpt"/>
</dbReference>
<dbReference type="OrthoDB" id="180318at2"/>
<evidence type="ECO:0000256" key="1">
    <source>
        <dbReference type="SAM" id="MobiDB-lite"/>
    </source>
</evidence>
<evidence type="ECO:0000256" key="2">
    <source>
        <dbReference type="SAM" id="Phobius"/>
    </source>
</evidence>
<feature type="region of interest" description="Disordered" evidence="1">
    <location>
        <begin position="140"/>
        <end position="169"/>
    </location>
</feature>
<gene>
    <name evidence="4" type="ORF">DN745_08625</name>
</gene>
<feature type="chain" id="PRO_5043366151" evidence="3">
    <location>
        <begin position="37"/>
        <end position="923"/>
    </location>
</feature>
<organism evidence="4 5">
    <name type="scientific">Bradymonas sediminis</name>
    <dbReference type="NCBI Taxonomy" id="1548548"/>
    <lineage>
        <taxon>Bacteria</taxon>
        <taxon>Deltaproteobacteria</taxon>
        <taxon>Bradymonadales</taxon>
        <taxon>Bradymonadaceae</taxon>
        <taxon>Bradymonas</taxon>
    </lineage>
</organism>
<dbReference type="AlphaFoldDB" id="A0A2Z4FKW5"/>
<keyword evidence="2" id="KW-0472">Membrane</keyword>
<dbReference type="Gene3D" id="1.25.40.10">
    <property type="entry name" value="Tetratricopeptide repeat domain"/>
    <property type="match status" value="1"/>
</dbReference>
<dbReference type="PANTHER" id="PTHR40940">
    <property type="entry name" value="PROTEIN BATD-RELATED"/>
    <property type="match status" value="1"/>
</dbReference>
<reference evidence="4 5" key="1">
    <citation type="submission" date="2018-06" db="EMBL/GenBank/DDBJ databases">
        <title>Lujinxingia sediminis gen. nov. sp. nov., a new facultative anaerobic member of the class Deltaproteobacteria, and proposal of Lujinxingaceae fam. nov.</title>
        <authorList>
            <person name="Guo L.-Y."/>
            <person name="Li C.-M."/>
            <person name="Wang S."/>
            <person name="Du Z.-J."/>
        </authorList>
    </citation>
    <scope>NUCLEOTIDE SEQUENCE [LARGE SCALE GENOMIC DNA]</scope>
    <source>
        <strain evidence="4 5">FA350</strain>
    </source>
</reference>
<accession>A0A2Z4FKW5</accession>
<evidence type="ECO:0000313" key="5">
    <source>
        <dbReference type="Proteomes" id="UP000249799"/>
    </source>
</evidence>
<keyword evidence="2" id="KW-0812">Transmembrane</keyword>
<proteinExistence type="predicted"/>
<feature type="signal peptide" evidence="3">
    <location>
        <begin position="1"/>
        <end position="36"/>
    </location>
</feature>
<dbReference type="InterPro" id="IPR025738">
    <property type="entry name" value="BatD"/>
</dbReference>
<dbReference type="InterPro" id="IPR011990">
    <property type="entry name" value="TPR-like_helical_dom_sf"/>
</dbReference>
<name>A0A2Z4FKW5_9DELT</name>
<evidence type="ECO:0000256" key="3">
    <source>
        <dbReference type="SAM" id="SignalP"/>
    </source>
</evidence>
<sequence>MRMLRSNHPIALFRIGFFLALAYLSLATLAPANAQAAQGVSVSVEPEEVGVGGVITYTVSARSEGNRAISVIRDPEFDNSFRIQFTSDSPGITIVNGHAQRSLTRVYRLRVSREGEFEIKPPQLRLGDQVVTPESTRVKVVEASAAPRKSGRSQNSNRGQRPRGARSSSEAFIEYQLEPTEKPYLGQQITLSYALFSDAFRNNLSPHPPDEPSFDDFWVDDLSENFAGQRQTIRRNGELMTQTNLRAYALFPLKAGAAKIEAFQLDAVEGGVFGRRQLIRLGTDPIDIEVRPLPPEPPASFREGNVGQWTFEVTTDRMHAKMGDPITVRVRAKGNGQVRRVSLPELPQIDGAKIANKRSKTDPTIVNGVVGGRLTDEYTLIAQREGEVVIPALEFGYFDPIEERYKTHRSAETPIKIAGGAAPQEPQAAQAPVDRVNPSGEEEEGATAAILKTLDAPRDTISADSPRAPVASHPAFWVLIAFPLLGLLGLGLERPLRRVINARTPRQGRARAYQRALARLGEPGPNAGSADAFDAIRDAVNIYAAEVAQVPSGDISAAKLPGHLKKRGVSDALAERLGEVLQEVQNVRYSPQHQSAHTSQEWVDICKTCLEQIERERQSKGWSVNAALLVLNILLIATTLGTPALSFAQADAPNQPANAETSAAADLHAKALAAQEAQDWKAASAYWSQALQAHPESVDILYNLALAHAQNSDFGLARLYMERASIFAPGDRQISRNLERLQQLITLQQIEEVRDSATQSDRINSSTGGLFWWSLLTSTTPNSLAVTVVILLWLLLVAQIIRRFVDIPLARQAAKYASGAFAVGILCCGATWLARAQVVSTIRPAVIINADISLRDGPSQHAGITRLDTIVVPGLLVPTSAENDGWVKLDFDDESSAWTRAENIRYVMPHSGQNNALSNGLVK</sequence>
<feature type="transmembrane region" description="Helical" evidence="2">
    <location>
        <begin position="783"/>
        <end position="801"/>
    </location>
</feature>
<dbReference type="Proteomes" id="UP000249799">
    <property type="component" value="Chromosome"/>
</dbReference>
<dbReference type="Pfam" id="PF13584">
    <property type="entry name" value="BatD"/>
    <property type="match status" value="2"/>
</dbReference>
<feature type="transmembrane region" description="Helical" evidence="2">
    <location>
        <begin position="475"/>
        <end position="492"/>
    </location>
</feature>
<feature type="compositionally biased region" description="Low complexity" evidence="1">
    <location>
        <begin position="419"/>
        <end position="432"/>
    </location>
</feature>
<dbReference type="EMBL" id="CP030032">
    <property type="protein sequence ID" value="AWV89396.1"/>
    <property type="molecule type" value="Genomic_DNA"/>
</dbReference>
<feature type="transmembrane region" description="Helical" evidence="2">
    <location>
        <begin position="813"/>
        <end position="834"/>
    </location>
</feature>
<evidence type="ECO:0000313" key="4">
    <source>
        <dbReference type="EMBL" id="AWV89396.1"/>
    </source>
</evidence>
<dbReference type="KEGG" id="bsed:DN745_08625"/>
<keyword evidence="2" id="KW-1133">Transmembrane helix</keyword>
<dbReference type="SMART" id="SM00028">
    <property type="entry name" value="TPR"/>
    <property type="match status" value="2"/>
</dbReference>
<dbReference type="RefSeq" id="WP_111333978.1">
    <property type="nucleotide sequence ID" value="NZ_CP030032.1"/>
</dbReference>
<feature type="transmembrane region" description="Helical" evidence="2">
    <location>
        <begin position="622"/>
        <end position="645"/>
    </location>
</feature>
<protein>
    <submittedName>
        <fullName evidence="4">Uncharacterized protein</fullName>
    </submittedName>
</protein>